<reference evidence="2 4" key="1">
    <citation type="submission" date="2023-09" db="EMBL/GenBank/DDBJ databases">
        <title>Flavobacterium sp. a novel bacteria isolate from Pepper rhizosphere.</title>
        <authorList>
            <person name="Peng Y."/>
            <person name="Lee J."/>
        </authorList>
    </citation>
    <scope>NUCLEOTIDE SEQUENCE</scope>
    <source>
        <strain evidence="2">PMR2A8</strain>
        <strain evidence="3 4">PMTSA4</strain>
    </source>
</reference>
<accession>A0AA96J392</accession>
<dbReference type="PROSITE" id="PS51704">
    <property type="entry name" value="GP_PDE"/>
    <property type="match status" value="1"/>
</dbReference>
<evidence type="ECO:0000313" key="4">
    <source>
        <dbReference type="Proteomes" id="UP001304515"/>
    </source>
</evidence>
<dbReference type="Pfam" id="PF03009">
    <property type="entry name" value="GDPD"/>
    <property type="match status" value="1"/>
</dbReference>
<keyword evidence="4" id="KW-1185">Reference proteome</keyword>
<dbReference type="GO" id="GO:0006629">
    <property type="term" value="P:lipid metabolic process"/>
    <property type="evidence" value="ECO:0007669"/>
    <property type="project" value="InterPro"/>
</dbReference>
<dbReference type="RefSeq" id="WP_313324991.1">
    <property type="nucleotide sequence ID" value="NZ_CP134878.1"/>
</dbReference>
<dbReference type="PANTHER" id="PTHR46211:SF14">
    <property type="entry name" value="GLYCEROPHOSPHODIESTER PHOSPHODIESTERASE"/>
    <property type="match status" value="1"/>
</dbReference>
<evidence type="ECO:0000313" key="3">
    <source>
        <dbReference type="EMBL" id="WNM21339.1"/>
    </source>
</evidence>
<dbReference type="PANTHER" id="PTHR46211">
    <property type="entry name" value="GLYCEROPHOSPHORYL DIESTER PHOSPHODIESTERASE"/>
    <property type="match status" value="1"/>
</dbReference>
<protein>
    <submittedName>
        <fullName evidence="2">Glycerophosphodiester phosphodiesterase family protein</fullName>
    </submittedName>
</protein>
<evidence type="ECO:0000313" key="2">
    <source>
        <dbReference type="EMBL" id="WNM19950.1"/>
    </source>
</evidence>
<accession>A0AA96EZH9</accession>
<feature type="domain" description="GP-PDE" evidence="1">
    <location>
        <begin position="1"/>
        <end position="225"/>
    </location>
</feature>
<dbReference type="EMBL" id="CP134890">
    <property type="protein sequence ID" value="WNM21339.1"/>
    <property type="molecule type" value="Genomic_DNA"/>
</dbReference>
<evidence type="ECO:0000259" key="1">
    <source>
        <dbReference type="PROSITE" id="PS51704"/>
    </source>
</evidence>
<gene>
    <name evidence="3" type="ORF">RN605_11700</name>
    <name evidence="2" type="ORF">RN608_04530</name>
</gene>
<name>A0AA96J392_9FLAO</name>
<dbReference type="InterPro" id="IPR030395">
    <property type="entry name" value="GP_PDE_dom"/>
</dbReference>
<dbReference type="EMBL" id="CP134878">
    <property type="protein sequence ID" value="WNM19950.1"/>
    <property type="molecule type" value="Genomic_DNA"/>
</dbReference>
<dbReference type="KEGG" id="fcj:RN605_11700"/>
<dbReference type="InterPro" id="IPR017946">
    <property type="entry name" value="PLC-like_Pdiesterase_TIM-brl"/>
</dbReference>
<proteinExistence type="predicted"/>
<dbReference type="SUPFAM" id="SSF51695">
    <property type="entry name" value="PLC-like phosphodiesterases"/>
    <property type="match status" value="1"/>
</dbReference>
<dbReference type="Gene3D" id="3.20.20.190">
    <property type="entry name" value="Phosphatidylinositol (PI) phosphodiesterase"/>
    <property type="match status" value="1"/>
</dbReference>
<dbReference type="AlphaFoldDB" id="A0AA96J392"/>
<dbReference type="Proteomes" id="UP001304515">
    <property type="component" value="Chromosome"/>
</dbReference>
<organism evidence="2">
    <name type="scientific">Flavobacterium capsici</name>
    <dbReference type="NCBI Taxonomy" id="3075618"/>
    <lineage>
        <taxon>Bacteria</taxon>
        <taxon>Pseudomonadati</taxon>
        <taxon>Bacteroidota</taxon>
        <taxon>Flavobacteriia</taxon>
        <taxon>Flavobacteriales</taxon>
        <taxon>Flavobacteriaceae</taxon>
        <taxon>Flavobacterium</taxon>
    </lineage>
</organism>
<dbReference type="GO" id="GO:0008081">
    <property type="term" value="F:phosphoric diester hydrolase activity"/>
    <property type="evidence" value="ECO:0007669"/>
    <property type="project" value="InterPro"/>
</dbReference>
<sequence>MLRIGHRGAKGHVAENTLASFQKALDLGVDMIELDVHRCASGEIIVLHDETLDRTTSGSGKVTDLTLSQLKMVSIEVEHQVPTLTEVLDLIHRKCVVNIELKGANTAKGTLDILATYIGEKGWQPTDFILSSFDWLALEEVHQLNPNIPIGVLTATDIDLAIGFAKFSKAVAIHPYYHLLTTETVAKMRENQFKIFPWTVNEPEDITFVKSLAVDGIISDYPERV</sequence>